<dbReference type="InterPro" id="IPR011332">
    <property type="entry name" value="Ribosomal_zn-bd"/>
</dbReference>
<dbReference type="GO" id="GO:0005840">
    <property type="term" value="C:ribosome"/>
    <property type="evidence" value="ECO:0007669"/>
    <property type="project" value="UniProtKB-KW"/>
</dbReference>
<dbReference type="InterPro" id="IPR018264">
    <property type="entry name" value="Ribosomal_bL33_CS"/>
</dbReference>
<dbReference type="AlphaFoldDB" id="A0A5D2NVY5"/>
<evidence type="ECO:0000256" key="1">
    <source>
        <dbReference type="ARBA" id="ARBA00007596"/>
    </source>
</evidence>
<dbReference type="Proteomes" id="UP000322667">
    <property type="component" value="Chromosome A10"/>
</dbReference>
<dbReference type="NCBIfam" id="TIGR01023">
    <property type="entry name" value="rpmG_bact"/>
    <property type="match status" value="1"/>
</dbReference>
<protein>
    <recommendedName>
        <fullName evidence="4">Large ribosomal subunit protein bL33c</fullName>
    </recommendedName>
    <alternativeName>
        <fullName evidence="5">50S ribosomal protein L33, chloroplastic</fullName>
    </alternativeName>
</protein>
<evidence type="ECO:0000256" key="3">
    <source>
        <dbReference type="ARBA" id="ARBA00023274"/>
    </source>
</evidence>
<proteinExistence type="inferred from homology"/>
<reference evidence="6 7" key="1">
    <citation type="submission" date="2019-07" db="EMBL/GenBank/DDBJ databases">
        <title>WGS assembly of Gossypium tomentosum.</title>
        <authorList>
            <person name="Chen Z.J."/>
            <person name="Sreedasyam A."/>
            <person name="Ando A."/>
            <person name="Song Q."/>
            <person name="De L."/>
            <person name="Hulse-Kemp A."/>
            <person name="Ding M."/>
            <person name="Ye W."/>
            <person name="Kirkbride R."/>
            <person name="Jenkins J."/>
            <person name="Plott C."/>
            <person name="Lovell J."/>
            <person name="Lin Y.-M."/>
            <person name="Vaughn R."/>
            <person name="Liu B."/>
            <person name="Li W."/>
            <person name="Simpson S."/>
            <person name="Scheffler B."/>
            <person name="Saski C."/>
            <person name="Grover C."/>
            <person name="Hu G."/>
            <person name="Conover J."/>
            <person name="Carlson J."/>
            <person name="Shu S."/>
            <person name="Boston L."/>
            <person name="Williams M."/>
            <person name="Peterson D."/>
            <person name="Mcgee K."/>
            <person name="Jones D."/>
            <person name="Wendel J."/>
            <person name="Stelly D."/>
            <person name="Grimwood J."/>
            <person name="Schmutz J."/>
        </authorList>
    </citation>
    <scope>NUCLEOTIDE SEQUENCE [LARGE SCALE GENOMIC DNA]</scope>
    <source>
        <strain evidence="6">7179.01</strain>
    </source>
</reference>
<dbReference type="NCBIfam" id="NF001764">
    <property type="entry name" value="PRK00504.1"/>
    <property type="match status" value="1"/>
</dbReference>
<keyword evidence="3" id="KW-0687">Ribonucleoprotein</keyword>
<keyword evidence="2" id="KW-0689">Ribosomal protein</keyword>
<comment type="similarity">
    <text evidence="1">Belongs to the bacterial ribosomal protein bL33 family.</text>
</comment>
<keyword evidence="7" id="KW-1185">Reference proteome</keyword>
<accession>A0A5D2NVY5</accession>
<sequence length="74" mass="8757">MSDIEKRFIVKSKDVRVTIILECTSCVRNGVNKESTGIFRYITQKNRHNTPSRLELKKFCPYCYKYTIHGEIKK</sequence>
<dbReference type="EMBL" id="CM017619">
    <property type="protein sequence ID" value="TYI07899.1"/>
    <property type="molecule type" value="Genomic_DNA"/>
</dbReference>
<dbReference type="Gene3D" id="2.20.28.120">
    <property type="entry name" value="Ribosomal protein L33"/>
    <property type="match status" value="1"/>
</dbReference>
<name>A0A5D2NVY5_GOSTO</name>
<gene>
    <name evidence="6" type="ORF">ES332_A10G258200v1</name>
</gene>
<dbReference type="PANTHER" id="PTHR43168:SF2">
    <property type="entry name" value="LARGE RIBOSOMAL SUBUNIT PROTEIN BL33C"/>
    <property type="match status" value="1"/>
</dbReference>
<dbReference type="Pfam" id="PF00471">
    <property type="entry name" value="Ribosomal_L33"/>
    <property type="match status" value="1"/>
</dbReference>
<dbReference type="PROSITE" id="PS00582">
    <property type="entry name" value="RIBOSOMAL_L33"/>
    <property type="match status" value="1"/>
</dbReference>
<dbReference type="GO" id="GO:0005737">
    <property type="term" value="C:cytoplasm"/>
    <property type="evidence" value="ECO:0007669"/>
    <property type="project" value="UniProtKB-ARBA"/>
</dbReference>
<dbReference type="GO" id="GO:1990904">
    <property type="term" value="C:ribonucleoprotein complex"/>
    <property type="evidence" value="ECO:0007669"/>
    <property type="project" value="UniProtKB-KW"/>
</dbReference>
<evidence type="ECO:0000256" key="5">
    <source>
        <dbReference type="ARBA" id="ARBA00035429"/>
    </source>
</evidence>
<organism evidence="6 7">
    <name type="scientific">Gossypium tomentosum</name>
    <name type="common">Hawaiian cotton</name>
    <name type="synonym">Gossypium sandvicense</name>
    <dbReference type="NCBI Taxonomy" id="34277"/>
    <lineage>
        <taxon>Eukaryota</taxon>
        <taxon>Viridiplantae</taxon>
        <taxon>Streptophyta</taxon>
        <taxon>Embryophyta</taxon>
        <taxon>Tracheophyta</taxon>
        <taxon>Spermatophyta</taxon>
        <taxon>Magnoliopsida</taxon>
        <taxon>eudicotyledons</taxon>
        <taxon>Gunneridae</taxon>
        <taxon>Pentapetalae</taxon>
        <taxon>rosids</taxon>
        <taxon>malvids</taxon>
        <taxon>Malvales</taxon>
        <taxon>Malvaceae</taxon>
        <taxon>Malvoideae</taxon>
        <taxon>Gossypium</taxon>
    </lineage>
</organism>
<dbReference type="GO" id="GO:0006412">
    <property type="term" value="P:translation"/>
    <property type="evidence" value="ECO:0007669"/>
    <property type="project" value="InterPro"/>
</dbReference>
<evidence type="ECO:0000256" key="4">
    <source>
        <dbReference type="ARBA" id="ARBA00035276"/>
    </source>
</evidence>
<dbReference type="HAMAP" id="MF_00294">
    <property type="entry name" value="Ribosomal_bL33"/>
    <property type="match status" value="1"/>
</dbReference>
<dbReference type="PANTHER" id="PTHR43168">
    <property type="entry name" value="50S RIBOSOMAL PROTEIN L33, CHLOROPLASTIC"/>
    <property type="match status" value="1"/>
</dbReference>
<dbReference type="InterPro" id="IPR001705">
    <property type="entry name" value="Ribosomal_bL33"/>
</dbReference>
<evidence type="ECO:0000313" key="6">
    <source>
        <dbReference type="EMBL" id="TYI07899.1"/>
    </source>
</evidence>
<dbReference type="GO" id="GO:0003735">
    <property type="term" value="F:structural constituent of ribosome"/>
    <property type="evidence" value="ECO:0007669"/>
    <property type="project" value="InterPro"/>
</dbReference>
<evidence type="ECO:0000313" key="7">
    <source>
        <dbReference type="Proteomes" id="UP000322667"/>
    </source>
</evidence>
<evidence type="ECO:0000256" key="2">
    <source>
        <dbReference type="ARBA" id="ARBA00022980"/>
    </source>
</evidence>
<dbReference type="InterPro" id="IPR038584">
    <property type="entry name" value="Ribosomal_bL33_sf"/>
</dbReference>
<dbReference type="SUPFAM" id="SSF57829">
    <property type="entry name" value="Zn-binding ribosomal proteins"/>
    <property type="match status" value="1"/>
</dbReference>
<dbReference type="NCBIfam" id="NF001860">
    <property type="entry name" value="PRK00595.1"/>
    <property type="match status" value="1"/>
</dbReference>